<dbReference type="Pfam" id="PF00561">
    <property type="entry name" value="Abhydrolase_1"/>
    <property type="match status" value="1"/>
</dbReference>
<feature type="region of interest" description="Disordered" evidence="4">
    <location>
        <begin position="568"/>
        <end position="598"/>
    </location>
</feature>
<gene>
    <name evidence="8" type="ORF">GCM10023258_24400</name>
</gene>
<dbReference type="Gene3D" id="3.40.50.1820">
    <property type="entry name" value="alpha/beta hydrolase"/>
    <property type="match status" value="1"/>
</dbReference>
<keyword evidence="3 8" id="KW-0378">Hydrolase</keyword>
<dbReference type="Proteomes" id="UP001500427">
    <property type="component" value="Unassembled WGS sequence"/>
</dbReference>
<evidence type="ECO:0000256" key="3">
    <source>
        <dbReference type="ARBA" id="ARBA00022801"/>
    </source>
</evidence>
<feature type="compositionally biased region" description="Pro residues" evidence="4">
    <location>
        <begin position="575"/>
        <end position="589"/>
    </location>
</feature>
<evidence type="ECO:0000256" key="2">
    <source>
        <dbReference type="ARBA" id="ARBA00022729"/>
    </source>
</evidence>
<dbReference type="SUPFAM" id="SSF53474">
    <property type="entry name" value="alpha/beta-Hydrolases"/>
    <property type="match status" value="1"/>
</dbReference>
<dbReference type="EMBL" id="BAABIW010000016">
    <property type="protein sequence ID" value="GAA5028651.1"/>
    <property type="molecule type" value="Genomic_DNA"/>
</dbReference>
<evidence type="ECO:0000259" key="6">
    <source>
        <dbReference type="Pfam" id="PF00561"/>
    </source>
</evidence>
<dbReference type="InterPro" id="IPR051601">
    <property type="entry name" value="Serine_prot/Carboxylest_S33"/>
</dbReference>
<feature type="signal peptide" evidence="5">
    <location>
        <begin position="1"/>
        <end position="20"/>
    </location>
</feature>
<dbReference type="PANTHER" id="PTHR43248:SF29">
    <property type="entry name" value="TRIPEPTIDYL AMINOPEPTIDASE"/>
    <property type="match status" value="1"/>
</dbReference>
<proteinExistence type="inferred from homology"/>
<keyword evidence="2 5" id="KW-0732">Signal</keyword>
<evidence type="ECO:0000256" key="5">
    <source>
        <dbReference type="SAM" id="SignalP"/>
    </source>
</evidence>
<evidence type="ECO:0000256" key="1">
    <source>
        <dbReference type="ARBA" id="ARBA00010088"/>
    </source>
</evidence>
<keyword evidence="9" id="KW-1185">Reference proteome</keyword>
<dbReference type="InterPro" id="IPR013595">
    <property type="entry name" value="Pept_S33_TAP-like_C"/>
</dbReference>
<dbReference type="InterPro" id="IPR029058">
    <property type="entry name" value="AB_hydrolase_fold"/>
</dbReference>
<feature type="chain" id="PRO_5045041412" evidence="5">
    <location>
        <begin position="21"/>
        <end position="598"/>
    </location>
</feature>
<evidence type="ECO:0000256" key="4">
    <source>
        <dbReference type="SAM" id="MobiDB-lite"/>
    </source>
</evidence>
<evidence type="ECO:0000313" key="9">
    <source>
        <dbReference type="Proteomes" id="UP001500427"/>
    </source>
</evidence>
<evidence type="ECO:0000259" key="7">
    <source>
        <dbReference type="Pfam" id="PF08386"/>
    </source>
</evidence>
<dbReference type="InterPro" id="IPR000073">
    <property type="entry name" value="AB_hydrolase_1"/>
</dbReference>
<comment type="caution">
    <text evidence="8">The sequence shown here is derived from an EMBL/GenBank/DDBJ whole genome shotgun (WGS) entry which is preliminary data.</text>
</comment>
<feature type="compositionally biased region" description="Low complexity" evidence="4">
    <location>
        <begin position="20"/>
        <end position="37"/>
    </location>
</feature>
<comment type="similarity">
    <text evidence="1">Belongs to the peptidase S33 family.</text>
</comment>
<sequence>MLAAVGTVAATTLVVAPANASSASSTVATPSAAAPTAESRKVDRVPTPRPRWFTCSQLAPGATCASVPLPLDYDDPTGPTTDVAVLRVPARKPAHRIGTLFLNPGGPGGSGVEMAAASSFFLSPDLLDRFDVVGFDPRGTNFSDPVRCWGNLGDQSDALGPILSTPFPYRRAQTGPYVRAAEAFGRACSTTGRPLSGSMSTAEVARDLDVLRRMTGDARLTYLGFSYGSYLGTVYASMFPNRVRAVAVDGVIDPVAWAGTAATAGFPQTQRLRSGEAAARAVHELLVRCGRAGRLFCQLAGRGDPVHTYASITTRLKAAPARVVDPETGEVLYEVTYPVLVALLLGVLYAPDAGSGVDAVLSEVASILEQPAPAGTPGARRQAAARAALAARIDGRAEAARSAARAKERLAHSTGWAFPYDNSPEAFQSVLCTDGLNPARASSWARAAEVGDRRAPGFGRLWTWASAPCASSTWTVRDEDAYRGPFTRRTAHPVLVVGNYWDPATSYQGAVTTARLLPGSRLLSSDSWGHTAYGTSACVTGAVGRYLLTQRLPIAGATCVGDLQPFTQPLEDGAPRPPAAGRPLPPVVPPFAGAVPRR</sequence>
<dbReference type="Pfam" id="PF08386">
    <property type="entry name" value="Abhydrolase_4"/>
    <property type="match status" value="1"/>
</dbReference>
<dbReference type="PANTHER" id="PTHR43248">
    <property type="entry name" value="2-SUCCINYL-6-HYDROXY-2,4-CYCLOHEXADIENE-1-CARBOXYLATE SYNTHASE"/>
    <property type="match status" value="1"/>
</dbReference>
<feature type="domain" description="Peptidase S33 tripeptidyl aminopeptidase-like C-terminal" evidence="7">
    <location>
        <begin position="456"/>
        <end position="559"/>
    </location>
</feature>
<feature type="domain" description="AB hydrolase-1" evidence="6">
    <location>
        <begin position="99"/>
        <end position="283"/>
    </location>
</feature>
<evidence type="ECO:0000313" key="8">
    <source>
        <dbReference type="EMBL" id="GAA5028651.1"/>
    </source>
</evidence>
<protein>
    <submittedName>
        <fullName evidence="8">Alpha/beta hydrolase</fullName>
    </submittedName>
</protein>
<organism evidence="8 9">
    <name type="scientific">Terrabacter aeriphilus</name>
    <dbReference type="NCBI Taxonomy" id="515662"/>
    <lineage>
        <taxon>Bacteria</taxon>
        <taxon>Bacillati</taxon>
        <taxon>Actinomycetota</taxon>
        <taxon>Actinomycetes</taxon>
        <taxon>Micrococcales</taxon>
        <taxon>Intrasporangiaceae</taxon>
        <taxon>Terrabacter</taxon>
    </lineage>
</organism>
<name>A0ABP9JDY4_9MICO</name>
<feature type="region of interest" description="Disordered" evidence="4">
    <location>
        <begin position="20"/>
        <end position="45"/>
    </location>
</feature>
<reference evidence="9" key="1">
    <citation type="journal article" date="2019" name="Int. J. Syst. Evol. Microbiol.">
        <title>The Global Catalogue of Microorganisms (GCM) 10K type strain sequencing project: providing services to taxonomists for standard genome sequencing and annotation.</title>
        <authorList>
            <consortium name="The Broad Institute Genomics Platform"/>
            <consortium name="The Broad Institute Genome Sequencing Center for Infectious Disease"/>
            <person name="Wu L."/>
            <person name="Ma J."/>
        </authorList>
    </citation>
    <scope>NUCLEOTIDE SEQUENCE [LARGE SCALE GENOMIC DNA]</scope>
    <source>
        <strain evidence="9">JCM 17687</strain>
    </source>
</reference>
<dbReference type="GO" id="GO:0016787">
    <property type="term" value="F:hydrolase activity"/>
    <property type="evidence" value="ECO:0007669"/>
    <property type="project" value="UniProtKB-KW"/>
</dbReference>
<accession>A0ABP9JDY4</accession>